<evidence type="ECO:0000256" key="7">
    <source>
        <dbReference type="ARBA" id="ARBA00025769"/>
    </source>
</evidence>
<feature type="region of interest" description="Disordered" evidence="8">
    <location>
        <begin position="60"/>
        <end position="93"/>
    </location>
</feature>
<proteinExistence type="inferred from homology"/>
<evidence type="ECO:0000256" key="5">
    <source>
        <dbReference type="ARBA" id="ARBA00022839"/>
    </source>
</evidence>
<dbReference type="PANTHER" id="PTHR13058:SF19">
    <property type="entry name" value="LD40940P"/>
    <property type="match status" value="1"/>
</dbReference>
<dbReference type="InterPro" id="IPR013520">
    <property type="entry name" value="Ribonucl_H"/>
</dbReference>
<evidence type="ECO:0000313" key="11">
    <source>
        <dbReference type="Proteomes" id="UP001159405"/>
    </source>
</evidence>
<dbReference type="InterPro" id="IPR012337">
    <property type="entry name" value="RNaseH-like_sf"/>
</dbReference>
<keyword evidence="11" id="KW-1185">Reference proteome</keyword>
<dbReference type="EMBL" id="CALNXK010000005">
    <property type="protein sequence ID" value="CAH3037047.1"/>
    <property type="molecule type" value="Genomic_DNA"/>
</dbReference>
<dbReference type="InterPro" id="IPR040393">
    <property type="entry name" value="TREX1/2"/>
</dbReference>
<dbReference type="CDD" id="cd06127">
    <property type="entry name" value="DEDDh"/>
    <property type="match status" value="1"/>
</dbReference>
<comment type="cofactor">
    <cofactor evidence="1">
        <name>Mg(2+)</name>
        <dbReference type="ChEBI" id="CHEBI:18420"/>
    </cofactor>
</comment>
<comment type="similarity">
    <text evidence="7">Belongs to the exonuclease superfamily. TREX family.</text>
</comment>
<sequence>MLARRAALGCLHQGLGHSQYEGLMAAMNIKPVSENTMKQAEREVGILIEETAKESCEKWRREEKRRGEGEGLRGSFDAGWQKQGRARNSRTGHGTMVGLETGKCLDYGTKNTYCRKCLEAEKRGVQPKPHDCRLNHTGSAKAMEASIAVDLCHKEKYQVLIGDDDSTVIARVREEVDSNLEKWSDVNHATCTLTKGLFEGKGMDFGPDNDRINDSIIDHIKTCFSYALHQNKNNVAGIIEGIGAIVPHSFGDHSKCGLWCKHSKDPEGYRHSTLPGGRNLRGEKLRKFLNSLLQPFIREDVAKKLAPLGSTQRNECINSVVGTKNPKKRFYGGSESSDYRVSAAVAQFNEGHEYLKAVEKKIGCVEGKTLNVYVTKMQRKRKQSADRKQEGSAKKRRRELKRKRKHNQKNRERREGTTYCSGIGFGAVTQEELNAMSVSGEDVKVEKHLKDNNTQPVKKPSKPVNNRRKPDDYVVLIYDLETTGFKKDAEITQLACIDLKGEREYSTYILPKRTIDPGASKTTGLSIGYLQGVRCLCKDGKAVEAPDRGTALNGFIQFLKSLGNKPKLLIAHNGQSFDAPRLVGNIEEQQIAHEFNNDIFFADSLIASRKQFKRKERLKLQDIYFEAFKEEFTAHDALEDCRALRAVLINHGKPLQELVYQTATPFSHYSATRQYQARLKSVKETYKGRLSSTRVINRLSNFGITFTLLRDIYVSCGRDALICFIAGKCKGRVRVTKDIGDLCEILKALC</sequence>
<feature type="compositionally biased region" description="Basic and acidic residues" evidence="8">
    <location>
        <begin position="383"/>
        <end position="393"/>
    </location>
</feature>
<evidence type="ECO:0000256" key="6">
    <source>
        <dbReference type="ARBA" id="ARBA00022842"/>
    </source>
</evidence>
<dbReference type="PANTHER" id="PTHR13058">
    <property type="entry name" value="THREE PRIME REPAIR EXONUCLEASE 1, 2"/>
    <property type="match status" value="1"/>
</dbReference>
<comment type="caution">
    <text evidence="10">The sequence shown here is derived from an EMBL/GenBank/DDBJ whole genome shotgun (WGS) entry which is preliminary data.</text>
</comment>
<keyword evidence="4" id="KW-0378">Hydrolase</keyword>
<evidence type="ECO:0000256" key="2">
    <source>
        <dbReference type="ARBA" id="ARBA00022722"/>
    </source>
</evidence>
<dbReference type="SUPFAM" id="SSF53098">
    <property type="entry name" value="Ribonuclease H-like"/>
    <property type="match status" value="1"/>
</dbReference>
<evidence type="ECO:0000256" key="4">
    <source>
        <dbReference type="ARBA" id="ARBA00022801"/>
    </source>
</evidence>
<dbReference type="InterPro" id="IPR049012">
    <property type="entry name" value="Mutator_transp_dom"/>
</dbReference>
<keyword evidence="3" id="KW-0479">Metal-binding</keyword>
<feature type="region of interest" description="Disordered" evidence="8">
    <location>
        <begin position="447"/>
        <end position="466"/>
    </location>
</feature>
<feature type="compositionally biased region" description="Basic and acidic residues" evidence="8">
    <location>
        <begin position="60"/>
        <end position="71"/>
    </location>
</feature>
<evidence type="ECO:0000259" key="9">
    <source>
        <dbReference type="SMART" id="SM00479"/>
    </source>
</evidence>
<organism evidence="10 11">
    <name type="scientific">Porites lobata</name>
    <dbReference type="NCBI Taxonomy" id="104759"/>
    <lineage>
        <taxon>Eukaryota</taxon>
        <taxon>Metazoa</taxon>
        <taxon>Cnidaria</taxon>
        <taxon>Anthozoa</taxon>
        <taxon>Hexacorallia</taxon>
        <taxon>Scleractinia</taxon>
        <taxon>Fungiina</taxon>
        <taxon>Poritidae</taxon>
        <taxon>Porites</taxon>
    </lineage>
</organism>
<evidence type="ECO:0000313" key="10">
    <source>
        <dbReference type="EMBL" id="CAH3037047.1"/>
    </source>
</evidence>
<reference evidence="10 11" key="1">
    <citation type="submission" date="2022-05" db="EMBL/GenBank/DDBJ databases">
        <authorList>
            <consortium name="Genoscope - CEA"/>
            <person name="William W."/>
        </authorList>
    </citation>
    <scope>NUCLEOTIDE SEQUENCE [LARGE SCALE GENOMIC DNA]</scope>
</reference>
<dbReference type="SMART" id="SM00479">
    <property type="entry name" value="EXOIII"/>
    <property type="match status" value="1"/>
</dbReference>
<gene>
    <name evidence="10" type="ORF">PLOB_00035766</name>
</gene>
<dbReference type="Pfam" id="PF00929">
    <property type="entry name" value="RNase_T"/>
    <property type="match status" value="1"/>
</dbReference>
<keyword evidence="2" id="KW-0540">Nuclease</keyword>
<keyword evidence="6" id="KW-0460">Magnesium</keyword>
<accession>A0ABN8MVS2</accession>
<feature type="domain" description="Exonuclease" evidence="9">
    <location>
        <begin position="474"/>
        <end position="657"/>
    </location>
</feature>
<feature type="compositionally biased region" description="Basic residues" evidence="8">
    <location>
        <begin position="394"/>
        <end position="408"/>
    </location>
</feature>
<dbReference type="Proteomes" id="UP001159405">
    <property type="component" value="Unassembled WGS sequence"/>
</dbReference>
<evidence type="ECO:0000256" key="1">
    <source>
        <dbReference type="ARBA" id="ARBA00001946"/>
    </source>
</evidence>
<dbReference type="Pfam" id="PF20700">
    <property type="entry name" value="Mutator"/>
    <property type="match status" value="1"/>
</dbReference>
<evidence type="ECO:0000256" key="3">
    <source>
        <dbReference type="ARBA" id="ARBA00022723"/>
    </source>
</evidence>
<dbReference type="InterPro" id="IPR036397">
    <property type="entry name" value="RNaseH_sf"/>
</dbReference>
<feature type="region of interest" description="Disordered" evidence="8">
    <location>
        <begin position="376"/>
        <end position="418"/>
    </location>
</feature>
<keyword evidence="5" id="KW-0269">Exonuclease</keyword>
<dbReference type="Gene3D" id="3.30.420.10">
    <property type="entry name" value="Ribonuclease H-like superfamily/Ribonuclease H"/>
    <property type="match status" value="1"/>
</dbReference>
<name>A0ABN8MVS2_9CNID</name>
<protein>
    <recommendedName>
        <fullName evidence="9">Exonuclease domain-containing protein</fullName>
    </recommendedName>
</protein>
<evidence type="ECO:0000256" key="8">
    <source>
        <dbReference type="SAM" id="MobiDB-lite"/>
    </source>
</evidence>